<sequence>MSDRATINAQGIEVTFYKGDAYADHVSLTDIARYKSPTPKDVIKNWMRTHDVIEYLGLWETLYNPSFKGVEFDSFKARSGSNSFTLSPSQWIERTGAIGMVSRSGRGGGTFAHTDIAFEFASWISPEFKLYLITDYQRLKRIEQRTTPLEWNVTRELAKINYLIHADAVKDHLVPDEVDEAHRSRVYADEADVLNVALFGRTAAEWRARHPKAPGNMRDGANIYQLIVLSSLESYNAEMIKRGLGQSHRLAALNRAAREQLSLLLRSSAADGLEGGELGSGRALPSAS</sequence>
<dbReference type="Proteomes" id="UP000312594">
    <property type="component" value="Unassembled WGS sequence"/>
</dbReference>
<accession>A0A5C5BYU8</accession>
<protein>
    <submittedName>
        <fullName evidence="2">KilA-N domain-containing protein</fullName>
    </submittedName>
</protein>
<reference evidence="2 3" key="1">
    <citation type="journal article" date="2005" name="Appl. Environ. Microbiol.">
        <title>Intestinal bacterial communities that produce active estrogen-like compounds enterodiol and enterolactone in humans.</title>
        <authorList>
            <person name="Clavel T."/>
            <person name="Henderson G."/>
            <person name="Alpert C.A."/>
            <person name="Philippe C."/>
            <person name="Rigottier-Gois L."/>
            <person name="Dore J."/>
            <person name="Blaut M."/>
        </authorList>
    </citation>
    <scope>NUCLEOTIDE SEQUENCE [LARGE SCALE GENOMIC DNA]</scope>
    <source>
        <strain evidence="2 3">SECO-MT75m2</strain>
    </source>
</reference>
<comment type="caution">
    <text evidence="2">The sequence shown here is derived from an EMBL/GenBank/DDBJ whole genome shotgun (WGS) entry which is preliminary data.</text>
</comment>
<dbReference type="EMBL" id="VEVP01000011">
    <property type="protein sequence ID" value="TNU91782.1"/>
    <property type="molecule type" value="Genomic_DNA"/>
</dbReference>
<feature type="domain" description="KilA-N" evidence="1">
    <location>
        <begin position="3"/>
        <end position="139"/>
    </location>
</feature>
<proteinExistence type="predicted"/>
<evidence type="ECO:0000259" key="1">
    <source>
        <dbReference type="PROSITE" id="PS51301"/>
    </source>
</evidence>
<evidence type="ECO:0000313" key="2">
    <source>
        <dbReference type="EMBL" id="TNU91782.1"/>
    </source>
</evidence>
<organism evidence="2 3">
    <name type="scientific">Eggerthella lenta</name>
    <name type="common">Eubacterium lentum</name>
    <dbReference type="NCBI Taxonomy" id="84112"/>
    <lineage>
        <taxon>Bacteria</taxon>
        <taxon>Bacillati</taxon>
        <taxon>Actinomycetota</taxon>
        <taxon>Coriobacteriia</taxon>
        <taxon>Eggerthellales</taxon>
        <taxon>Eggerthellaceae</taxon>
        <taxon>Eggerthella</taxon>
    </lineage>
</organism>
<evidence type="ECO:0000313" key="3">
    <source>
        <dbReference type="Proteomes" id="UP000312594"/>
    </source>
</evidence>
<name>A0A5C5BYU8_EGGLN</name>
<dbReference type="SMART" id="SM01252">
    <property type="entry name" value="KilA-N"/>
    <property type="match status" value="1"/>
</dbReference>
<gene>
    <name evidence="2" type="ORF">FIC87_06355</name>
</gene>
<dbReference type="PROSITE" id="PS51301">
    <property type="entry name" value="KILA_N"/>
    <property type="match status" value="1"/>
</dbReference>
<dbReference type="InterPro" id="IPR017880">
    <property type="entry name" value="KilA_N"/>
</dbReference>
<dbReference type="Pfam" id="PF04383">
    <property type="entry name" value="KilA-N"/>
    <property type="match status" value="1"/>
</dbReference>
<dbReference type="AlphaFoldDB" id="A0A5C5BYU8"/>
<dbReference type="InterPro" id="IPR018004">
    <property type="entry name" value="KilA/APSES_HTH"/>
</dbReference>